<accession>A0A4R3YZV6</accession>
<evidence type="ECO:0000313" key="4">
    <source>
        <dbReference type="EMBL" id="TCV98186.1"/>
    </source>
</evidence>
<comment type="similarity">
    <text evidence="1">Belongs to the UPF0319 family.</text>
</comment>
<proteinExistence type="inferred from homology"/>
<feature type="compositionally biased region" description="Polar residues" evidence="3">
    <location>
        <begin position="159"/>
        <end position="168"/>
    </location>
</feature>
<dbReference type="AlphaFoldDB" id="A0A4R3YZV6"/>
<keyword evidence="2" id="KW-0732">Signal</keyword>
<sequence length="221" mass="24675">MNFLRAIVIGISLVIGFPALATSLQLPEELELLIVDGKALGGSLLRGAASLELEKGHHQVVFTLKQRVSAPGDKQHLYTSPFIIITFDPLNAARVKFELPALTTQKEAEKFSRQPSVKLVDHRGTPVQATVARLDTDRQGLMQAVNNYNRRHGLESLIHPQSTPQDIASSVAARKSQSPAESQTEQMLRFWFLQADTPTRTRFMRWAEHHQSDEITPPSHK</sequence>
<evidence type="ECO:0000256" key="2">
    <source>
        <dbReference type="ARBA" id="ARBA00022729"/>
    </source>
</evidence>
<reference evidence="4 5" key="1">
    <citation type="submission" date="2019-03" db="EMBL/GenBank/DDBJ databases">
        <title>Genomic Encyclopedia of Type Strains, Phase IV (KMG-IV): sequencing the most valuable type-strain genomes for metagenomic binning, comparative biology and taxonomic classification.</title>
        <authorList>
            <person name="Goeker M."/>
        </authorList>
    </citation>
    <scope>NUCLEOTIDE SEQUENCE [LARGE SCALE GENOMIC DNA]</scope>
    <source>
        <strain evidence="4 5">DSM 19580</strain>
    </source>
</reference>
<dbReference type="EMBL" id="SMCR01000003">
    <property type="protein sequence ID" value="TCV98186.1"/>
    <property type="molecule type" value="Genomic_DNA"/>
</dbReference>
<feature type="region of interest" description="Disordered" evidence="3">
    <location>
        <begin position="159"/>
        <end position="180"/>
    </location>
</feature>
<protein>
    <submittedName>
        <fullName evidence="4">Uncharacterized protein</fullName>
    </submittedName>
</protein>
<gene>
    <name evidence="4" type="ORF">EDC52_103272</name>
</gene>
<evidence type="ECO:0000256" key="1">
    <source>
        <dbReference type="ARBA" id="ARBA00008490"/>
    </source>
</evidence>
<evidence type="ECO:0000313" key="5">
    <source>
        <dbReference type="Proteomes" id="UP000295719"/>
    </source>
</evidence>
<comment type="caution">
    <text evidence="4">The sequence shown here is derived from an EMBL/GenBank/DDBJ whole genome shotgun (WGS) entry which is preliminary data.</text>
</comment>
<organism evidence="4 5">
    <name type="scientific">Biostraticola tofi</name>
    <dbReference type="NCBI Taxonomy" id="466109"/>
    <lineage>
        <taxon>Bacteria</taxon>
        <taxon>Pseudomonadati</taxon>
        <taxon>Pseudomonadota</taxon>
        <taxon>Gammaproteobacteria</taxon>
        <taxon>Enterobacterales</taxon>
        <taxon>Bruguierivoracaceae</taxon>
        <taxon>Biostraticola</taxon>
    </lineage>
</organism>
<evidence type="ECO:0000256" key="3">
    <source>
        <dbReference type="SAM" id="MobiDB-lite"/>
    </source>
</evidence>
<dbReference type="Proteomes" id="UP000295719">
    <property type="component" value="Unassembled WGS sequence"/>
</dbReference>
<dbReference type="PANTHER" id="PTHR38108">
    <property type="entry name" value="UPF0319 PROTEIN YCCT"/>
    <property type="match status" value="1"/>
</dbReference>
<name>A0A4R3YZV6_9GAMM</name>
<dbReference type="Pfam" id="PF09829">
    <property type="entry name" value="DUF2057"/>
    <property type="match status" value="1"/>
</dbReference>
<dbReference type="RefSeq" id="WP_131864942.1">
    <property type="nucleotide sequence ID" value="NZ_SMCR01000003.1"/>
</dbReference>
<dbReference type="PANTHER" id="PTHR38108:SF1">
    <property type="entry name" value="UPF0319 PROTEIN YCCT"/>
    <property type="match status" value="1"/>
</dbReference>
<dbReference type="InterPro" id="IPR018635">
    <property type="entry name" value="UPF0319"/>
</dbReference>
<dbReference type="OrthoDB" id="6428208at2"/>
<keyword evidence="5" id="KW-1185">Reference proteome</keyword>